<dbReference type="Proteomes" id="UP000195129">
    <property type="component" value="Unassembled WGS sequence"/>
</dbReference>
<dbReference type="EMBL" id="NFDN01000041">
    <property type="protein sequence ID" value="OTY60366.1"/>
    <property type="molecule type" value="Genomic_DNA"/>
</dbReference>
<dbReference type="AlphaFoldDB" id="A0A9X6FD67"/>
<accession>A0A9X6FD67</accession>
<protein>
    <submittedName>
        <fullName evidence="2">Uncharacterized protein</fullName>
    </submittedName>
</protein>
<keyword evidence="1" id="KW-0472">Membrane</keyword>
<organism evidence="2 3">
    <name type="scientific">Bacillus thuringiensis serovar yosoo</name>
    <dbReference type="NCBI Taxonomy" id="180848"/>
    <lineage>
        <taxon>Bacteria</taxon>
        <taxon>Bacillati</taxon>
        <taxon>Bacillota</taxon>
        <taxon>Bacilli</taxon>
        <taxon>Bacillales</taxon>
        <taxon>Bacillaceae</taxon>
        <taxon>Bacillus</taxon>
        <taxon>Bacillus cereus group</taxon>
    </lineage>
</organism>
<evidence type="ECO:0000256" key="1">
    <source>
        <dbReference type="SAM" id="Phobius"/>
    </source>
</evidence>
<comment type="caution">
    <text evidence="2">The sequence shown here is derived from an EMBL/GenBank/DDBJ whole genome shotgun (WGS) entry which is preliminary data.</text>
</comment>
<proteinExistence type="predicted"/>
<feature type="transmembrane region" description="Helical" evidence="1">
    <location>
        <begin position="20"/>
        <end position="37"/>
    </location>
</feature>
<name>A0A9X6FD67_BACTU</name>
<gene>
    <name evidence="2" type="ORF">BK746_08110</name>
</gene>
<keyword evidence="1" id="KW-1133">Transmembrane helix</keyword>
<reference evidence="2 3" key="1">
    <citation type="submission" date="2016-10" db="EMBL/GenBank/DDBJ databases">
        <title>Comparative genomics of Bacillus thuringiensis reveals a path to pathogens against multiple invertebrate hosts.</title>
        <authorList>
            <person name="Zheng J."/>
            <person name="Gao Q."/>
            <person name="Liu H."/>
            <person name="Peng D."/>
            <person name="Ruan L."/>
            <person name="Sun M."/>
        </authorList>
    </citation>
    <scope>NUCLEOTIDE SEQUENCE [LARGE SCALE GENOMIC DNA]</scope>
    <source>
        <strain evidence="2">BGSC 4CA1</strain>
    </source>
</reference>
<keyword evidence="1" id="KW-0812">Transmembrane</keyword>
<sequence length="73" mass="8489">MLLFSCNLYHPPFKVSLNYYITYVFLYHALLMHLTFLDIEGLELSLGIAISLEHPAIFKQNVANKDNNINLFK</sequence>
<evidence type="ECO:0000313" key="3">
    <source>
        <dbReference type="Proteomes" id="UP000195129"/>
    </source>
</evidence>
<evidence type="ECO:0000313" key="2">
    <source>
        <dbReference type="EMBL" id="OTY60366.1"/>
    </source>
</evidence>